<proteinExistence type="predicted"/>
<comment type="caution">
    <text evidence="2">The sequence shown here is derived from an EMBL/GenBank/DDBJ whole genome shotgun (WGS) entry which is preliminary data.</text>
</comment>
<gene>
    <name evidence="2" type="primary">Cnig_chr_II.g5469</name>
    <name evidence="2" type="ORF">B9Z55_005469</name>
</gene>
<sequence>MWGAWGKGNNRNREGQRRETILAGANKIIKFPKLAEIIHRGEQKRNGRKRPSGCNGRENTEKVNDTAWLCTKTFQCSYRSPFLDRDDYYANISFFDKESLQC</sequence>
<keyword evidence="3" id="KW-1185">Reference proteome</keyword>
<protein>
    <submittedName>
        <fullName evidence="2">Uncharacterized protein</fullName>
    </submittedName>
</protein>
<organism evidence="2 3">
    <name type="scientific">Caenorhabditis nigoni</name>
    <dbReference type="NCBI Taxonomy" id="1611254"/>
    <lineage>
        <taxon>Eukaryota</taxon>
        <taxon>Metazoa</taxon>
        <taxon>Ecdysozoa</taxon>
        <taxon>Nematoda</taxon>
        <taxon>Chromadorea</taxon>
        <taxon>Rhabditida</taxon>
        <taxon>Rhabditina</taxon>
        <taxon>Rhabditomorpha</taxon>
        <taxon>Rhabditoidea</taxon>
        <taxon>Rhabditidae</taxon>
        <taxon>Peloderinae</taxon>
        <taxon>Caenorhabditis</taxon>
    </lineage>
</organism>
<evidence type="ECO:0000313" key="2">
    <source>
        <dbReference type="EMBL" id="PIC45453.1"/>
    </source>
</evidence>
<dbReference type="AlphaFoldDB" id="A0A2G5V0Z2"/>
<dbReference type="Proteomes" id="UP000230233">
    <property type="component" value="Chromosome II"/>
</dbReference>
<evidence type="ECO:0000313" key="3">
    <source>
        <dbReference type="Proteomes" id="UP000230233"/>
    </source>
</evidence>
<accession>A0A2G5V0Z2</accession>
<feature type="region of interest" description="Disordered" evidence="1">
    <location>
        <begin position="40"/>
        <end position="60"/>
    </location>
</feature>
<reference evidence="3" key="1">
    <citation type="submission" date="2017-10" db="EMBL/GenBank/DDBJ databases">
        <title>Rapid genome shrinkage in a self-fertile nematode reveals novel sperm competition proteins.</title>
        <authorList>
            <person name="Yin D."/>
            <person name="Schwarz E.M."/>
            <person name="Thomas C.G."/>
            <person name="Felde R.L."/>
            <person name="Korf I.F."/>
            <person name="Cutter A.D."/>
            <person name="Schartner C.M."/>
            <person name="Ralston E.J."/>
            <person name="Meyer B.J."/>
            <person name="Haag E.S."/>
        </authorList>
    </citation>
    <scope>NUCLEOTIDE SEQUENCE [LARGE SCALE GENOMIC DNA]</scope>
    <source>
        <strain evidence="3">JU1422</strain>
    </source>
</reference>
<dbReference type="EMBL" id="PDUG01000002">
    <property type="protein sequence ID" value="PIC45453.1"/>
    <property type="molecule type" value="Genomic_DNA"/>
</dbReference>
<evidence type="ECO:0000256" key="1">
    <source>
        <dbReference type="SAM" id="MobiDB-lite"/>
    </source>
</evidence>
<name>A0A2G5V0Z2_9PELO</name>